<dbReference type="InterPro" id="IPR012338">
    <property type="entry name" value="Beta-lactam/transpept-like"/>
</dbReference>
<dbReference type="STRING" id="630515.SAMN04489812_1183"/>
<evidence type="ECO:0000313" key="4">
    <source>
        <dbReference type="EMBL" id="SDS19933.1"/>
    </source>
</evidence>
<accession>A0A1H1Q9E7</accession>
<feature type="compositionally biased region" description="Gly residues" evidence="2">
    <location>
        <begin position="396"/>
        <end position="405"/>
    </location>
</feature>
<organism evidence="4 5">
    <name type="scientific">Microlunatus soli</name>
    <dbReference type="NCBI Taxonomy" id="630515"/>
    <lineage>
        <taxon>Bacteria</taxon>
        <taxon>Bacillati</taxon>
        <taxon>Actinomycetota</taxon>
        <taxon>Actinomycetes</taxon>
        <taxon>Propionibacteriales</taxon>
        <taxon>Propionibacteriaceae</taxon>
        <taxon>Microlunatus</taxon>
    </lineage>
</organism>
<evidence type="ECO:0000313" key="5">
    <source>
        <dbReference type="Proteomes" id="UP000199103"/>
    </source>
</evidence>
<name>A0A1H1Q9E7_9ACTN</name>
<reference evidence="4 5" key="1">
    <citation type="submission" date="2016-10" db="EMBL/GenBank/DDBJ databases">
        <authorList>
            <person name="de Groot N.N."/>
        </authorList>
    </citation>
    <scope>NUCLEOTIDE SEQUENCE [LARGE SCALE GENOMIC DNA]</scope>
    <source>
        <strain evidence="4 5">DSM 21800</strain>
    </source>
</reference>
<dbReference type="RefSeq" id="WP_091521320.1">
    <property type="nucleotide sequence ID" value="NZ_LT629772.1"/>
</dbReference>
<dbReference type="OrthoDB" id="9809635at2"/>
<protein>
    <submittedName>
        <fullName evidence="4">CubicO group peptidase, beta-lactamase class C family</fullName>
    </submittedName>
</protein>
<gene>
    <name evidence="4" type="ORF">SAMN04489812_1183</name>
</gene>
<keyword evidence="1" id="KW-0378">Hydrolase</keyword>
<evidence type="ECO:0000256" key="2">
    <source>
        <dbReference type="SAM" id="MobiDB-lite"/>
    </source>
</evidence>
<evidence type="ECO:0000259" key="3">
    <source>
        <dbReference type="Pfam" id="PF00144"/>
    </source>
</evidence>
<dbReference type="EMBL" id="LT629772">
    <property type="protein sequence ID" value="SDS19933.1"/>
    <property type="molecule type" value="Genomic_DNA"/>
</dbReference>
<dbReference type="Proteomes" id="UP000199103">
    <property type="component" value="Chromosome I"/>
</dbReference>
<dbReference type="GO" id="GO:0016787">
    <property type="term" value="F:hydrolase activity"/>
    <property type="evidence" value="ECO:0007669"/>
    <property type="project" value="UniProtKB-KW"/>
</dbReference>
<sequence>MSTGVQVWEDAWRRLTGLRSEDGTDPLFPGVVLLAGTPAGPIFSRAAGWARCYADGSGVLLGDEDRVPMRPDTIFDLASVSKLFCSIVIMKLVERGLVDLDRPVVDYLEEFGRPTPAKSAITVRRLLTHTSGFPAELPLWREHRNPESRIRGALTAELIAEPGTAYCYSDLNLITLGELARRSTGSGLDELVAELITRPLGMVDTGYRPAPGIRSRTAATEYQRIPDRGLVWGEVHDENAWSLDGVAGHAGVFSTAADLALLADAVIANDRDGTGPLLPVELFTAMVTNQTPEFDGHDHGLGFELNQPWYMGRSAGPRTIGHTGYTGTSLVIDLDRGGYVILLTNRVHPSRHRGTVNPARALVGDALADTLGEDRTTPGLGAGSAGDDLDRSAVDGGVGGGPAGQ</sequence>
<dbReference type="Pfam" id="PF00144">
    <property type="entry name" value="Beta-lactamase"/>
    <property type="match status" value="1"/>
</dbReference>
<feature type="region of interest" description="Disordered" evidence="2">
    <location>
        <begin position="373"/>
        <end position="405"/>
    </location>
</feature>
<dbReference type="InterPro" id="IPR001466">
    <property type="entry name" value="Beta-lactam-related"/>
</dbReference>
<dbReference type="PANTHER" id="PTHR43283">
    <property type="entry name" value="BETA-LACTAMASE-RELATED"/>
    <property type="match status" value="1"/>
</dbReference>
<dbReference type="Gene3D" id="3.40.710.10">
    <property type="entry name" value="DD-peptidase/beta-lactamase superfamily"/>
    <property type="match status" value="1"/>
</dbReference>
<dbReference type="InterPro" id="IPR050789">
    <property type="entry name" value="Diverse_Enzym_Activities"/>
</dbReference>
<dbReference type="SUPFAM" id="SSF56601">
    <property type="entry name" value="beta-lactamase/transpeptidase-like"/>
    <property type="match status" value="1"/>
</dbReference>
<feature type="domain" description="Beta-lactamase-related" evidence="3">
    <location>
        <begin position="29"/>
        <end position="363"/>
    </location>
</feature>
<dbReference type="PANTHER" id="PTHR43283:SF11">
    <property type="entry name" value="BETA-LACTAMASE-RELATED DOMAIN-CONTAINING PROTEIN"/>
    <property type="match status" value="1"/>
</dbReference>
<dbReference type="AlphaFoldDB" id="A0A1H1Q9E7"/>
<proteinExistence type="predicted"/>
<evidence type="ECO:0000256" key="1">
    <source>
        <dbReference type="ARBA" id="ARBA00022801"/>
    </source>
</evidence>
<keyword evidence="5" id="KW-1185">Reference proteome</keyword>